<dbReference type="PANTHER" id="PTHR45784">
    <property type="entry name" value="C-TYPE LECTIN DOMAIN FAMILY 20 MEMBER A-RELATED"/>
    <property type="match status" value="1"/>
</dbReference>
<dbReference type="PROSITE" id="PS00615">
    <property type="entry name" value="C_TYPE_LECTIN_1"/>
    <property type="match status" value="1"/>
</dbReference>
<dbReference type="CDD" id="cd00037">
    <property type="entry name" value="CLECT"/>
    <property type="match status" value="2"/>
</dbReference>
<dbReference type="PROSITE" id="PS50041">
    <property type="entry name" value="C_TYPE_LECTIN_2"/>
    <property type="match status" value="1"/>
</dbReference>
<dbReference type="SMART" id="SM00034">
    <property type="entry name" value="CLECT"/>
    <property type="match status" value="1"/>
</dbReference>
<dbReference type="Gene3D" id="3.10.100.10">
    <property type="entry name" value="Mannose-Binding Protein A, subunit A"/>
    <property type="match status" value="2"/>
</dbReference>
<dbReference type="InterPro" id="IPR016187">
    <property type="entry name" value="CTDL_fold"/>
</dbReference>
<evidence type="ECO:0000259" key="2">
    <source>
        <dbReference type="PROSITE" id="PS50041"/>
    </source>
</evidence>
<reference evidence="3 4" key="1">
    <citation type="submission" date="2020-06" db="EMBL/GenBank/DDBJ databases">
        <authorList>
            <consortium name="Wellcome Sanger Institute Data Sharing"/>
        </authorList>
    </citation>
    <scope>NUCLEOTIDE SEQUENCE [LARGE SCALE GENOMIC DNA]</scope>
</reference>
<dbReference type="GeneTree" id="ENSGT01100000263473"/>
<evidence type="ECO:0000256" key="1">
    <source>
        <dbReference type="ARBA" id="ARBA00023157"/>
    </source>
</evidence>
<evidence type="ECO:0000313" key="4">
    <source>
        <dbReference type="Proteomes" id="UP000694580"/>
    </source>
</evidence>
<dbReference type="InterPro" id="IPR018378">
    <property type="entry name" value="C-type_lectin_CS"/>
</dbReference>
<evidence type="ECO:0000313" key="3">
    <source>
        <dbReference type="Ensembl" id="ENSDCDP00010000035.1"/>
    </source>
</evidence>
<reference evidence="3" key="3">
    <citation type="submission" date="2025-09" db="UniProtKB">
        <authorList>
            <consortium name="Ensembl"/>
        </authorList>
    </citation>
    <scope>IDENTIFICATION</scope>
</reference>
<dbReference type="AlphaFoldDB" id="A0AAY3ZWT3"/>
<accession>A0AAY3ZWT3</accession>
<dbReference type="Proteomes" id="UP000694580">
    <property type="component" value="Chromosome 1"/>
</dbReference>
<name>A0AAY3ZWT3_9TELE</name>
<dbReference type="Ensembl" id="ENSDCDT00010000036.1">
    <property type="protein sequence ID" value="ENSDCDP00010000035.1"/>
    <property type="gene ID" value="ENSDCDG00010000022.1"/>
</dbReference>
<proteinExistence type="predicted"/>
<dbReference type="SUPFAM" id="SSF56436">
    <property type="entry name" value="C-type lectin-like"/>
    <property type="match status" value="2"/>
</dbReference>
<keyword evidence="1" id="KW-1015">Disulfide bond</keyword>
<dbReference type="PANTHER" id="PTHR45784:SF3">
    <property type="entry name" value="C-TYPE LECTIN DOMAIN FAMILY 4 MEMBER K-LIKE-RELATED"/>
    <property type="match status" value="1"/>
</dbReference>
<feature type="domain" description="C-type lectin" evidence="2">
    <location>
        <begin position="47"/>
        <end position="149"/>
    </location>
</feature>
<reference evidence="3" key="2">
    <citation type="submission" date="2025-08" db="UniProtKB">
        <authorList>
            <consortium name="Ensembl"/>
        </authorList>
    </citation>
    <scope>IDENTIFICATION</scope>
</reference>
<dbReference type="InterPro" id="IPR001304">
    <property type="entry name" value="C-type_lectin-like"/>
</dbReference>
<dbReference type="Pfam" id="PF00059">
    <property type="entry name" value="Lectin_C"/>
    <property type="match status" value="1"/>
</dbReference>
<organism evidence="3 4">
    <name type="scientific">Denticeps clupeoides</name>
    <name type="common">denticle herring</name>
    <dbReference type="NCBI Taxonomy" id="299321"/>
    <lineage>
        <taxon>Eukaryota</taxon>
        <taxon>Metazoa</taxon>
        <taxon>Chordata</taxon>
        <taxon>Craniata</taxon>
        <taxon>Vertebrata</taxon>
        <taxon>Euteleostomi</taxon>
        <taxon>Actinopterygii</taxon>
        <taxon>Neopterygii</taxon>
        <taxon>Teleostei</taxon>
        <taxon>Clupei</taxon>
        <taxon>Clupeiformes</taxon>
        <taxon>Denticipitoidei</taxon>
        <taxon>Denticipitidae</taxon>
        <taxon>Denticeps</taxon>
    </lineage>
</organism>
<keyword evidence="4" id="KW-1185">Reference proteome</keyword>
<protein>
    <recommendedName>
        <fullName evidence="2">C-type lectin domain-containing protein</fullName>
    </recommendedName>
</protein>
<dbReference type="InterPro" id="IPR016186">
    <property type="entry name" value="C-type_lectin-like/link_sf"/>
</dbReference>
<sequence length="211" mass="23845">MPSTSVTPQNCVATKLNYDGQWANRDCNETYPFICSQDQLVLVHQNMTWREARVFCRESYVDLVAIDSADAQGRVAELLKSASGAYVWTGLRYSCALDVWYWMGGEAVCYQNWAGVKKDQCGQVGAVQTGGLQRWVSLPETETHNFVCTAFQGEVENDPPGRTGVCNVLQMPSLMRPFFFPQIKSHVAPISLHSHLFNPVPFTWLRYMLHL</sequence>